<reference evidence="4" key="1">
    <citation type="submission" date="2003-03" db="EMBL/GenBank/DDBJ databases">
        <title>Pore-forming peptides of Entamoeba invadens.</title>
        <authorList>
            <person name="Herbst R."/>
            <person name="Leippe M."/>
        </authorList>
    </citation>
    <scope>NUCLEOTIDE SEQUENCE</scope>
</reference>
<keyword evidence="1" id="KW-1015">Disulfide bond</keyword>
<evidence type="ECO:0000313" key="4">
    <source>
        <dbReference type="EMBL" id="AAP80379.1"/>
    </source>
</evidence>
<dbReference type="AlphaFoldDB" id="Q6X630"/>
<name>Q6X630_ENTIV</name>
<dbReference type="PROSITE" id="PS50015">
    <property type="entry name" value="SAP_B"/>
    <property type="match status" value="1"/>
</dbReference>
<feature type="signal peptide" evidence="2">
    <location>
        <begin position="1"/>
        <end position="15"/>
    </location>
</feature>
<feature type="chain" id="PRO_5012452353" evidence="2">
    <location>
        <begin position="16"/>
        <end position="99"/>
    </location>
</feature>
<dbReference type="EMBL" id="AY253925">
    <property type="protein sequence ID" value="AAP80379.1"/>
    <property type="molecule type" value="mRNA"/>
</dbReference>
<evidence type="ECO:0000256" key="2">
    <source>
        <dbReference type="SAM" id="SignalP"/>
    </source>
</evidence>
<protein>
    <submittedName>
        <fullName evidence="4">Invapore A</fullName>
    </submittedName>
</protein>
<sequence length="99" mass="10793">MKFIVFVLIFAVAFATVTVNHEGKIVCNLCKDLIITLENLLTSKGADKVKEYIDNLCGKVSGFLAGLCTKVLDFGVDKLIEMINNKVDPATICSKIHAC</sequence>
<dbReference type="Gene3D" id="1.10.225.10">
    <property type="entry name" value="Saposin-like"/>
    <property type="match status" value="1"/>
</dbReference>
<dbReference type="SMART" id="SM00741">
    <property type="entry name" value="SapB"/>
    <property type="match status" value="1"/>
</dbReference>
<evidence type="ECO:0000256" key="1">
    <source>
        <dbReference type="ARBA" id="ARBA00023157"/>
    </source>
</evidence>
<dbReference type="VEuPathDB" id="AmoebaDB:EIN_375840"/>
<dbReference type="SUPFAM" id="SSF47862">
    <property type="entry name" value="Saposin"/>
    <property type="match status" value="1"/>
</dbReference>
<evidence type="ECO:0000259" key="3">
    <source>
        <dbReference type="PROSITE" id="PS50015"/>
    </source>
</evidence>
<keyword evidence="2" id="KW-0732">Signal</keyword>
<dbReference type="Pfam" id="PF03489">
    <property type="entry name" value="SapB_2"/>
    <property type="match status" value="1"/>
</dbReference>
<organism evidence="4">
    <name type="scientific">Entamoeba invadens</name>
    <dbReference type="NCBI Taxonomy" id="33085"/>
    <lineage>
        <taxon>Eukaryota</taxon>
        <taxon>Amoebozoa</taxon>
        <taxon>Evosea</taxon>
        <taxon>Archamoebae</taxon>
        <taxon>Mastigamoebida</taxon>
        <taxon>Entamoebidae</taxon>
        <taxon>Entamoeba</taxon>
    </lineage>
</organism>
<gene>
    <name evidence="4" type="primary">IP-A</name>
</gene>
<accession>Q6X630</accession>
<dbReference type="InterPro" id="IPR011001">
    <property type="entry name" value="Saposin-like"/>
</dbReference>
<dbReference type="InterPro" id="IPR008139">
    <property type="entry name" value="SaposinB_dom"/>
</dbReference>
<feature type="domain" description="Saposin B-type" evidence="3">
    <location>
        <begin position="23"/>
        <end position="99"/>
    </location>
</feature>
<proteinExistence type="evidence at transcript level"/>
<dbReference type="InterPro" id="IPR008138">
    <property type="entry name" value="SapB_2"/>
</dbReference>